<comment type="catalytic activity">
    <reaction evidence="5">
        <text>L-glutamine + H2O = L-glutamate + NH4(+)</text>
        <dbReference type="Rhea" id="RHEA:15889"/>
        <dbReference type="ChEBI" id="CHEBI:15377"/>
        <dbReference type="ChEBI" id="CHEBI:28938"/>
        <dbReference type="ChEBI" id="CHEBI:29985"/>
        <dbReference type="ChEBI" id="CHEBI:58359"/>
        <dbReference type="EC" id="3.5.1.2"/>
    </reaction>
</comment>
<dbReference type="GeneID" id="20525409"/>
<evidence type="ECO:0000256" key="1">
    <source>
        <dbReference type="ARBA" id="ARBA00011076"/>
    </source>
</evidence>
<protein>
    <recommendedName>
        <fullName evidence="3">glutaminase</fullName>
        <ecNumber evidence="3">3.5.1.2</ecNumber>
    </recommendedName>
</protein>
<proteinExistence type="inferred from homology"/>
<dbReference type="AlphaFoldDB" id="A0A058ZGP2"/>
<comment type="subunit">
    <text evidence="2">Homotetramer.</text>
</comment>
<evidence type="ECO:0000313" key="7">
    <source>
        <dbReference type="EMBL" id="KCV73136.1"/>
    </source>
</evidence>
<comment type="similarity">
    <text evidence="1">Belongs to the glutaminase family.</text>
</comment>
<evidence type="ECO:0000256" key="5">
    <source>
        <dbReference type="ARBA" id="ARBA00049534"/>
    </source>
</evidence>
<dbReference type="GO" id="GO:0006543">
    <property type="term" value="P:L-glutamine catabolic process"/>
    <property type="evidence" value="ECO:0007669"/>
    <property type="project" value="TreeGrafter"/>
</dbReference>
<evidence type="ECO:0000256" key="6">
    <source>
        <dbReference type="SAM" id="MobiDB-lite"/>
    </source>
</evidence>
<keyword evidence="4" id="KW-0378">Hydrolase</keyword>
<feature type="region of interest" description="Disordered" evidence="6">
    <location>
        <begin position="500"/>
        <end position="547"/>
    </location>
</feature>
<evidence type="ECO:0000256" key="2">
    <source>
        <dbReference type="ARBA" id="ARBA00011881"/>
    </source>
</evidence>
<evidence type="ECO:0000256" key="4">
    <source>
        <dbReference type="ARBA" id="ARBA00022801"/>
    </source>
</evidence>
<gene>
    <name evidence="7" type="ORF">H696_00684</name>
</gene>
<dbReference type="InterPro" id="IPR012338">
    <property type="entry name" value="Beta-lactam/transpept-like"/>
</dbReference>
<evidence type="ECO:0000313" key="8">
    <source>
        <dbReference type="Proteomes" id="UP000030693"/>
    </source>
</evidence>
<dbReference type="InterPro" id="IPR015868">
    <property type="entry name" value="Glutaminase"/>
</dbReference>
<dbReference type="Pfam" id="PF04960">
    <property type="entry name" value="Glutaminase"/>
    <property type="match status" value="1"/>
</dbReference>
<dbReference type="EMBL" id="KB932201">
    <property type="protein sequence ID" value="KCV73136.1"/>
    <property type="molecule type" value="Genomic_DNA"/>
</dbReference>
<dbReference type="PANTHER" id="PTHR12544:SF29">
    <property type="entry name" value="GLUTAMINASE"/>
    <property type="match status" value="1"/>
</dbReference>
<dbReference type="PANTHER" id="PTHR12544">
    <property type="entry name" value="GLUTAMINASE"/>
    <property type="match status" value="1"/>
</dbReference>
<dbReference type="eggNOG" id="KOG0506">
    <property type="taxonomic scope" value="Eukaryota"/>
</dbReference>
<keyword evidence="8" id="KW-1185">Reference proteome</keyword>
<dbReference type="OrthoDB" id="9995210at2759"/>
<dbReference type="GO" id="GO:0004359">
    <property type="term" value="F:glutaminase activity"/>
    <property type="evidence" value="ECO:0007669"/>
    <property type="project" value="UniProtKB-EC"/>
</dbReference>
<dbReference type="HAMAP" id="MF_00313">
    <property type="entry name" value="Glutaminase"/>
    <property type="match status" value="1"/>
</dbReference>
<dbReference type="STRING" id="691883.A0A058ZGP2"/>
<accession>A0A058ZGP2</accession>
<dbReference type="Gene3D" id="3.40.710.10">
    <property type="entry name" value="DD-peptidase/beta-lactamase superfamily"/>
    <property type="match status" value="1"/>
</dbReference>
<dbReference type="Proteomes" id="UP000030693">
    <property type="component" value="Unassembled WGS sequence"/>
</dbReference>
<sequence length="606" mass="63943">MSSPPILQSDLGGFLSGGRPGGVGGFGAGAEDCASVAGSVASSSSTTAEDTYIQNLFATLDPEGTGAISRRTLESITREAGLDPVRLTPLREQLDQLCDPGGDSVDYDTFYDLMTAPEHAGSILRKTIGGQLVIPSFTEFCQELVDIFESVRMMNTGQRASYIPELSRVPSQRFGIAVCTVDGQVFEYGDASDTRGTTCMQATCTPFSYALAFEEAGQEKILNHVGREPSGAAFNAFILNADGLPHNPMINAGAIVTATLIKPGELTSTRMQHVMDRFQKMAGGMPLSFSQPVYLSELETAHRNFALGYFMKSQGAYPSDMNVEEALDFYFQLCSLEVTCEQLAIMTATLANRGVCPLSEEVCFSLEAAKSTIQLMYSCGMNESSGEWACTIGLPAKSGVSGCIILCIPNVLGLAIWSPNIDECGNSVRGTKFSRELCDRFSLNIFDQLIGTTSHIDPTLPINYAEGGPSAPNASLGRSGRHGLHGAGVGGIQGGSFIGPSFGGGGGSGGGGSAALLSPGRESGPDMGTAPAMSAGRVSTGPGLSGVTSTAHDPSLFTPTRMSEAPLSLKKLHSREAAGPRVAQLINKQQHQELQHKRHQLVYRNQ</sequence>
<dbReference type="SUPFAM" id="SSF47473">
    <property type="entry name" value="EF-hand"/>
    <property type="match status" value="1"/>
</dbReference>
<name>A0A058ZGP2_FONAL</name>
<dbReference type="SUPFAM" id="SSF56601">
    <property type="entry name" value="beta-lactamase/transpeptidase-like"/>
    <property type="match status" value="1"/>
</dbReference>
<organism evidence="7">
    <name type="scientific">Fonticula alba</name>
    <name type="common">Slime mold</name>
    <dbReference type="NCBI Taxonomy" id="691883"/>
    <lineage>
        <taxon>Eukaryota</taxon>
        <taxon>Rotosphaerida</taxon>
        <taxon>Fonticulaceae</taxon>
        <taxon>Fonticula</taxon>
    </lineage>
</organism>
<reference evidence="7" key="1">
    <citation type="submission" date="2013-04" db="EMBL/GenBank/DDBJ databases">
        <title>The Genome Sequence of Fonticula alba ATCC 38817.</title>
        <authorList>
            <consortium name="The Broad Institute Genomics Platform"/>
            <person name="Russ C."/>
            <person name="Cuomo C."/>
            <person name="Burger G."/>
            <person name="Gray M.W."/>
            <person name="Holland P.W.H."/>
            <person name="King N."/>
            <person name="Lang F.B.F."/>
            <person name="Roger A.J."/>
            <person name="Ruiz-Trillo I."/>
            <person name="Brown M."/>
            <person name="Walker B."/>
            <person name="Young S."/>
            <person name="Zeng Q."/>
            <person name="Gargeya S."/>
            <person name="Fitzgerald M."/>
            <person name="Haas B."/>
            <person name="Abouelleil A."/>
            <person name="Allen A.W."/>
            <person name="Alvarado L."/>
            <person name="Arachchi H.M."/>
            <person name="Berlin A.M."/>
            <person name="Chapman S.B."/>
            <person name="Gainer-Dewar J."/>
            <person name="Goldberg J."/>
            <person name="Griggs A."/>
            <person name="Gujja S."/>
            <person name="Hansen M."/>
            <person name="Howarth C."/>
            <person name="Imamovic A."/>
            <person name="Ireland A."/>
            <person name="Larimer J."/>
            <person name="McCowan C."/>
            <person name="Murphy C."/>
            <person name="Pearson M."/>
            <person name="Poon T.W."/>
            <person name="Priest M."/>
            <person name="Roberts A."/>
            <person name="Saif S."/>
            <person name="Shea T."/>
            <person name="Sisk P."/>
            <person name="Sykes S."/>
            <person name="Wortman J."/>
            <person name="Nusbaum C."/>
            <person name="Birren B."/>
        </authorList>
    </citation>
    <scope>NUCLEOTIDE SEQUENCE [LARGE SCALE GENOMIC DNA]</scope>
    <source>
        <strain evidence="7">ATCC 38817</strain>
    </source>
</reference>
<dbReference type="NCBIfam" id="TIGR03814">
    <property type="entry name" value="Gln_ase"/>
    <property type="match status" value="1"/>
</dbReference>
<dbReference type="RefSeq" id="XP_009492837.1">
    <property type="nucleotide sequence ID" value="XM_009494562.1"/>
</dbReference>
<evidence type="ECO:0000256" key="3">
    <source>
        <dbReference type="ARBA" id="ARBA00012918"/>
    </source>
</evidence>
<dbReference type="GO" id="GO:0006537">
    <property type="term" value="P:glutamate biosynthetic process"/>
    <property type="evidence" value="ECO:0007669"/>
    <property type="project" value="TreeGrafter"/>
</dbReference>
<feature type="compositionally biased region" description="Gly residues" evidence="6">
    <location>
        <begin position="500"/>
        <end position="513"/>
    </location>
</feature>
<dbReference type="FunFam" id="3.40.710.10:FF:000005">
    <property type="entry name" value="Glutaminase"/>
    <property type="match status" value="1"/>
</dbReference>
<dbReference type="EC" id="3.5.1.2" evidence="3"/>
<dbReference type="InterPro" id="IPR011992">
    <property type="entry name" value="EF-hand-dom_pair"/>
</dbReference>
<dbReference type="Gene3D" id="1.10.238.10">
    <property type="entry name" value="EF-hand"/>
    <property type="match status" value="1"/>
</dbReference>